<dbReference type="EMBL" id="UHFX01000003">
    <property type="protein sequence ID" value="SUO04870.1"/>
    <property type="molecule type" value="Genomic_DNA"/>
</dbReference>
<evidence type="ECO:0000313" key="4">
    <source>
        <dbReference type="EMBL" id="SUO04870.1"/>
    </source>
</evidence>
<feature type="binding site" evidence="3">
    <location>
        <position position="57"/>
    </location>
    <ligand>
        <name>substrate</name>
    </ligand>
</feature>
<dbReference type="EC" id="5.4.2.-" evidence="4"/>
<dbReference type="PANTHER" id="PTHR46517:SF1">
    <property type="entry name" value="FRUCTOSE-2,6-BISPHOSPHATASE TIGAR"/>
    <property type="match status" value="1"/>
</dbReference>
<dbReference type="InterPro" id="IPR051695">
    <property type="entry name" value="Phosphoglycerate_Mutase"/>
</dbReference>
<dbReference type="SMART" id="SM00855">
    <property type="entry name" value="PGAM"/>
    <property type="match status" value="1"/>
</dbReference>
<dbReference type="SUPFAM" id="SSF53254">
    <property type="entry name" value="Phosphoglycerate mutase-like"/>
    <property type="match status" value="1"/>
</dbReference>
<reference evidence="4 5" key="1">
    <citation type="submission" date="2018-06" db="EMBL/GenBank/DDBJ databases">
        <authorList>
            <consortium name="Pathogen Informatics"/>
            <person name="Doyle S."/>
        </authorList>
    </citation>
    <scope>NUCLEOTIDE SEQUENCE [LARGE SCALE GENOMIC DNA]</scope>
    <source>
        <strain evidence="4 5">NCTC11087</strain>
    </source>
</reference>
<dbReference type="OrthoDB" id="9782128at2"/>
<proteinExistence type="predicted"/>
<evidence type="ECO:0000313" key="5">
    <source>
        <dbReference type="Proteomes" id="UP000255523"/>
    </source>
</evidence>
<feature type="active site" description="Proton donor/acceptor" evidence="2">
    <location>
        <position position="81"/>
    </location>
</feature>
<organism evidence="4 5">
    <name type="scientific">Faecalicoccus pleomorphus</name>
    <dbReference type="NCBI Taxonomy" id="1323"/>
    <lineage>
        <taxon>Bacteria</taxon>
        <taxon>Bacillati</taxon>
        <taxon>Bacillota</taxon>
        <taxon>Erysipelotrichia</taxon>
        <taxon>Erysipelotrichales</taxon>
        <taxon>Erysipelotrichaceae</taxon>
        <taxon>Faecalicoccus</taxon>
    </lineage>
</organism>
<dbReference type="GO" id="GO:0016853">
    <property type="term" value="F:isomerase activity"/>
    <property type="evidence" value="ECO:0007669"/>
    <property type="project" value="UniProtKB-KW"/>
</dbReference>
<dbReference type="GO" id="GO:0045820">
    <property type="term" value="P:negative regulation of glycolytic process"/>
    <property type="evidence" value="ECO:0007669"/>
    <property type="project" value="TreeGrafter"/>
</dbReference>
<sequence length="195" mass="22343">MKLYIVRHGQTWFNVIGRIQGWCDSPLTEKGREQAKKLRLFFDTVSLSAGYYSGSERAGDTLELILHDRNIPIHKDKRFKEVFFGDYEAEYTKTIFPDGVVKPEVFYEHGGENRHDAAQRFLSACKEISKKETGDVLIVSHGSIIRQFLEENSEEFRQLAATKNLTKALVPNCSVSIVEIENENIDVIQLPTVYQ</sequence>
<protein>
    <submittedName>
        <fullName evidence="4">Phosphoglycerate mutase</fullName>
        <ecNumber evidence="4">3.1.3.73</ecNumber>
        <ecNumber evidence="4">5.4.2.-</ecNumber>
    </submittedName>
</protein>
<dbReference type="PROSITE" id="PS00175">
    <property type="entry name" value="PG_MUTASE"/>
    <property type="match status" value="1"/>
</dbReference>
<dbReference type="GO" id="GO:0043755">
    <property type="term" value="F:alpha-ribazole phosphatase activity"/>
    <property type="evidence" value="ECO:0007669"/>
    <property type="project" value="UniProtKB-EC"/>
</dbReference>
<dbReference type="InterPro" id="IPR029033">
    <property type="entry name" value="His_PPase_superfam"/>
</dbReference>
<gene>
    <name evidence="4" type="primary">pgm</name>
    <name evidence="4" type="ORF">NCTC11087_01799</name>
</gene>
<keyword evidence="1 4" id="KW-0378">Hydrolase</keyword>
<keyword evidence="5" id="KW-1185">Reference proteome</keyword>
<feature type="binding site" evidence="3">
    <location>
        <begin position="7"/>
        <end position="14"/>
    </location>
    <ligand>
        <name>substrate</name>
    </ligand>
</feature>
<keyword evidence="4" id="KW-0413">Isomerase</keyword>
<dbReference type="Pfam" id="PF00300">
    <property type="entry name" value="His_Phos_1"/>
    <property type="match status" value="1"/>
</dbReference>
<dbReference type="EC" id="3.1.3.73" evidence="4"/>
<dbReference type="InterPro" id="IPR013078">
    <property type="entry name" value="His_Pase_superF_clade-1"/>
</dbReference>
<dbReference type="GeneID" id="77462740"/>
<dbReference type="GO" id="GO:0005829">
    <property type="term" value="C:cytosol"/>
    <property type="evidence" value="ECO:0007669"/>
    <property type="project" value="TreeGrafter"/>
</dbReference>
<dbReference type="AlphaFoldDB" id="A0A380LQK3"/>
<accession>A0A380LQK3</accession>
<dbReference type="InterPro" id="IPR001345">
    <property type="entry name" value="PG/BPGM_mutase_AS"/>
</dbReference>
<dbReference type="GO" id="GO:0004331">
    <property type="term" value="F:fructose-2,6-bisphosphate 2-phosphatase activity"/>
    <property type="evidence" value="ECO:0007669"/>
    <property type="project" value="TreeGrafter"/>
</dbReference>
<evidence type="ECO:0000256" key="3">
    <source>
        <dbReference type="PIRSR" id="PIRSR613078-2"/>
    </source>
</evidence>
<dbReference type="GO" id="GO:0043456">
    <property type="term" value="P:regulation of pentose-phosphate shunt"/>
    <property type="evidence" value="ECO:0007669"/>
    <property type="project" value="TreeGrafter"/>
</dbReference>
<dbReference type="Proteomes" id="UP000255523">
    <property type="component" value="Unassembled WGS sequence"/>
</dbReference>
<dbReference type="PANTHER" id="PTHR46517">
    <property type="entry name" value="FRUCTOSE-2,6-BISPHOSPHATASE TIGAR"/>
    <property type="match status" value="1"/>
</dbReference>
<evidence type="ECO:0000256" key="1">
    <source>
        <dbReference type="ARBA" id="ARBA00022801"/>
    </source>
</evidence>
<evidence type="ECO:0000256" key="2">
    <source>
        <dbReference type="PIRSR" id="PIRSR613078-1"/>
    </source>
</evidence>
<feature type="active site" description="Tele-phosphohistidine intermediate" evidence="2">
    <location>
        <position position="8"/>
    </location>
</feature>
<dbReference type="RefSeq" id="WP_051130188.1">
    <property type="nucleotide sequence ID" value="NZ_CALEXM010000022.1"/>
</dbReference>
<dbReference type="Gene3D" id="3.40.50.1240">
    <property type="entry name" value="Phosphoglycerate mutase-like"/>
    <property type="match status" value="1"/>
</dbReference>
<name>A0A380LQK3_9FIRM</name>
<dbReference type="CDD" id="cd07067">
    <property type="entry name" value="HP_PGM_like"/>
    <property type="match status" value="1"/>
</dbReference>